<dbReference type="GO" id="GO:0008237">
    <property type="term" value="F:metallopeptidase activity"/>
    <property type="evidence" value="ECO:0007669"/>
    <property type="project" value="UniProtKB-KW"/>
</dbReference>
<dbReference type="EC" id="3.4.24.-" evidence="3"/>
<dbReference type="PANTHER" id="PTHR43592">
    <property type="entry name" value="CAAX AMINO TERMINAL PROTEASE"/>
    <property type="match status" value="1"/>
</dbReference>
<gene>
    <name evidence="3" type="ORF">KK062_00630</name>
</gene>
<feature type="transmembrane region" description="Helical" evidence="1">
    <location>
        <begin position="245"/>
        <end position="262"/>
    </location>
</feature>
<keyword evidence="3" id="KW-0482">Metalloprotease</keyword>
<feature type="transmembrane region" description="Helical" evidence="1">
    <location>
        <begin position="12"/>
        <end position="43"/>
    </location>
</feature>
<comment type="caution">
    <text evidence="3">The sequence shown here is derived from an EMBL/GenBank/DDBJ whole genome shotgun (WGS) entry which is preliminary data.</text>
</comment>
<keyword evidence="3" id="KW-0645">Protease</keyword>
<sequence>MEPEIARRQSSPLTTILLVLVSVFLGFQIVGPLIGFFVAMPFYPGSFLEMTQALQNPVGHPEMKVPLFIMQGCATFFGLIVIPVILIRILRSRQYAAGLFNGAIFPQTALITIALVFVFTGVNSIFIEWNQNISFPGSFGETLKALEDKLREQTEFLTKFDSVWQLILAVVVVSILPGIGEELVFRGIIQREFYRATRNIHVSVWISAAIFSAIHMQFFGFIPRMLLGALFGYLYYWSGSLTMSMLAHLFNNGMMVVALYFYQQGALDIDVESTEAAPWHIVAISTAATGMLGFLFWKFYRERGLGQARPEDDPATSL</sequence>
<keyword evidence="3" id="KW-0378">Hydrolase</keyword>
<evidence type="ECO:0000256" key="1">
    <source>
        <dbReference type="SAM" id="Phobius"/>
    </source>
</evidence>
<feature type="domain" description="CAAX prenyl protease 2/Lysostaphin resistance protein A-like" evidence="2">
    <location>
        <begin position="164"/>
        <end position="254"/>
    </location>
</feature>
<dbReference type="Pfam" id="PF02517">
    <property type="entry name" value="Rce1-like"/>
    <property type="match status" value="1"/>
</dbReference>
<evidence type="ECO:0000259" key="2">
    <source>
        <dbReference type="Pfam" id="PF02517"/>
    </source>
</evidence>
<feature type="transmembrane region" description="Helical" evidence="1">
    <location>
        <begin position="196"/>
        <end position="215"/>
    </location>
</feature>
<accession>A0AAP2DV28</accession>
<keyword evidence="4" id="KW-1185">Reference proteome</keyword>
<evidence type="ECO:0000313" key="3">
    <source>
        <dbReference type="EMBL" id="MBT1706702.1"/>
    </source>
</evidence>
<name>A0AAP2DV28_9BACT</name>
<dbReference type="AlphaFoldDB" id="A0AAP2DV28"/>
<dbReference type="Proteomes" id="UP001319080">
    <property type="component" value="Unassembled WGS sequence"/>
</dbReference>
<feature type="transmembrane region" description="Helical" evidence="1">
    <location>
        <begin position="221"/>
        <end position="238"/>
    </location>
</feature>
<dbReference type="GO" id="GO:0080120">
    <property type="term" value="P:CAAX-box protein maturation"/>
    <property type="evidence" value="ECO:0007669"/>
    <property type="project" value="UniProtKB-ARBA"/>
</dbReference>
<feature type="transmembrane region" description="Helical" evidence="1">
    <location>
        <begin position="163"/>
        <end position="184"/>
    </location>
</feature>
<dbReference type="EMBL" id="JAHESE010000001">
    <property type="protein sequence ID" value="MBT1706702.1"/>
    <property type="molecule type" value="Genomic_DNA"/>
</dbReference>
<dbReference type="GO" id="GO:0004175">
    <property type="term" value="F:endopeptidase activity"/>
    <property type="evidence" value="ECO:0007669"/>
    <property type="project" value="UniProtKB-ARBA"/>
</dbReference>
<feature type="transmembrane region" description="Helical" evidence="1">
    <location>
        <begin position="277"/>
        <end position="297"/>
    </location>
</feature>
<keyword evidence="1" id="KW-0472">Membrane</keyword>
<keyword evidence="1" id="KW-0812">Transmembrane</keyword>
<feature type="transmembrane region" description="Helical" evidence="1">
    <location>
        <begin position="99"/>
        <end position="127"/>
    </location>
</feature>
<keyword evidence="1" id="KW-1133">Transmembrane helix</keyword>
<dbReference type="RefSeq" id="WP_254082295.1">
    <property type="nucleotide sequence ID" value="NZ_JAHESE010000001.1"/>
</dbReference>
<dbReference type="InterPro" id="IPR003675">
    <property type="entry name" value="Rce1/LyrA-like_dom"/>
</dbReference>
<feature type="transmembrane region" description="Helical" evidence="1">
    <location>
        <begin position="63"/>
        <end position="87"/>
    </location>
</feature>
<evidence type="ECO:0000313" key="4">
    <source>
        <dbReference type="Proteomes" id="UP001319080"/>
    </source>
</evidence>
<dbReference type="PANTHER" id="PTHR43592:SF15">
    <property type="entry name" value="CAAX AMINO TERMINAL PROTEASE FAMILY PROTEIN"/>
    <property type="match status" value="1"/>
</dbReference>
<organism evidence="3 4">
    <name type="scientific">Dawidia cretensis</name>
    <dbReference type="NCBI Taxonomy" id="2782350"/>
    <lineage>
        <taxon>Bacteria</taxon>
        <taxon>Pseudomonadati</taxon>
        <taxon>Bacteroidota</taxon>
        <taxon>Cytophagia</taxon>
        <taxon>Cytophagales</taxon>
        <taxon>Chryseotaleaceae</taxon>
        <taxon>Dawidia</taxon>
    </lineage>
</organism>
<proteinExistence type="predicted"/>
<protein>
    <submittedName>
        <fullName evidence="3">CPBP family intramembrane metalloprotease</fullName>
        <ecNumber evidence="3">3.4.24.-</ecNumber>
    </submittedName>
</protein>
<reference evidence="3 4" key="1">
    <citation type="submission" date="2021-05" db="EMBL/GenBank/DDBJ databases">
        <title>A Polyphasic approach of four new species of the genus Ohtaekwangia: Ohtaekwangia histidinii sp. nov., Ohtaekwangia cretensis sp. nov., Ohtaekwangia indiensis sp. nov., Ohtaekwangia reichenbachii sp. nov. from diverse environment.</title>
        <authorList>
            <person name="Octaviana S."/>
        </authorList>
    </citation>
    <scope>NUCLEOTIDE SEQUENCE [LARGE SCALE GENOMIC DNA]</scope>
    <source>
        <strain evidence="3 4">PWU5</strain>
    </source>
</reference>